<feature type="transmembrane region" description="Helical" evidence="1">
    <location>
        <begin position="59"/>
        <end position="79"/>
    </location>
</feature>
<organism evidence="2 3">
    <name type="scientific">Arachnia propionica</name>
    <dbReference type="NCBI Taxonomy" id="1750"/>
    <lineage>
        <taxon>Bacteria</taxon>
        <taxon>Bacillati</taxon>
        <taxon>Actinomycetota</taxon>
        <taxon>Actinomycetes</taxon>
        <taxon>Propionibacteriales</taxon>
        <taxon>Propionibacteriaceae</taxon>
        <taxon>Arachnia</taxon>
    </lineage>
</organism>
<dbReference type="EMBL" id="LR134406">
    <property type="protein sequence ID" value="VEH68874.1"/>
    <property type="molecule type" value="Genomic_DNA"/>
</dbReference>
<accession>A0A3S4VH38</accession>
<gene>
    <name evidence="2" type="ORF">NCTC12967_00136</name>
</gene>
<sequence length="258" mass="27367">MSTLALEIRKHYKSKLLVFVLGIAFIEAVWLAGVIMVSASRSPQGVQALKTFSLYNYMSMQWLLLGPTIAFLASRIAGVDQEGRMGQVFRALGESPRRQFMTKLALLTGLGTLISMIMLISAAFVGTQAGLLDSPSYAAVFWLIIALTIVSVFAISAVQLALSNLFDGSSAGVIIGVVGTLITSLAGIALKMPVIGWLLPWGLLMAGSPLETLTPGNSAGVDFVLASNPWLLVALAAAVALAWALMSARLIIRKEENA</sequence>
<dbReference type="RefSeq" id="WP_061787399.1">
    <property type="nucleotide sequence ID" value="NZ_LR134406.1"/>
</dbReference>
<dbReference type="Proteomes" id="UP000273044">
    <property type="component" value="Chromosome"/>
</dbReference>
<feature type="transmembrane region" description="Helical" evidence="1">
    <location>
        <begin position="16"/>
        <end position="39"/>
    </location>
</feature>
<feature type="transmembrane region" description="Helical" evidence="1">
    <location>
        <begin position="174"/>
        <end position="199"/>
    </location>
</feature>
<proteinExistence type="predicted"/>
<feature type="transmembrane region" description="Helical" evidence="1">
    <location>
        <begin position="100"/>
        <end position="125"/>
    </location>
</feature>
<dbReference type="Pfam" id="PF12730">
    <property type="entry name" value="ABC2_membrane_4"/>
    <property type="match status" value="1"/>
</dbReference>
<keyword evidence="1" id="KW-1133">Transmembrane helix</keyword>
<feature type="transmembrane region" description="Helical" evidence="1">
    <location>
        <begin position="230"/>
        <end position="252"/>
    </location>
</feature>
<keyword evidence="1" id="KW-0472">Membrane</keyword>
<evidence type="ECO:0000256" key="1">
    <source>
        <dbReference type="SAM" id="Phobius"/>
    </source>
</evidence>
<keyword evidence="1" id="KW-0812">Transmembrane</keyword>
<keyword evidence="3" id="KW-1185">Reference proteome</keyword>
<evidence type="ECO:0000313" key="2">
    <source>
        <dbReference type="EMBL" id="VEH68874.1"/>
    </source>
</evidence>
<dbReference type="AlphaFoldDB" id="A0A3S4VH38"/>
<protein>
    <submittedName>
        <fullName evidence="2">Uncharacterized protein conserved in bacteria</fullName>
    </submittedName>
</protein>
<name>A0A3S4VH38_9ACTN</name>
<feature type="transmembrane region" description="Helical" evidence="1">
    <location>
        <begin position="137"/>
        <end position="162"/>
    </location>
</feature>
<reference evidence="2 3" key="1">
    <citation type="submission" date="2018-12" db="EMBL/GenBank/DDBJ databases">
        <authorList>
            <consortium name="Pathogen Informatics"/>
        </authorList>
    </citation>
    <scope>NUCLEOTIDE SEQUENCE [LARGE SCALE GENOMIC DNA]</scope>
    <source>
        <strain evidence="2 3">NCTC12967</strain>
    </source>
</reference>
<evidence type="ECO:0000313" key="3">
    <source>
        <dbReference type="Proteomes" id="UP000273044"/>
    </source>
</evidence>
<dbReference type="GeneID" id="64405641"/>